<sequence length="191" mass="21255">MANNNIPISHEGRRGCGYRKVGGIYLRGIFLSKPCGRLPIALTTCPSCGRGIRPSRGWTWVEPTELLRATEEEKCGTPALCNKCPIGKGIEDMLGGQAGLIWIGEKHYPTPQAFIKESRAMGISRRLNSVPRDFVLGETWVLFAHRRAIHAPLEIGKEPEWTPGIFQIFKPTSLEIVCDGNESKRIKNRTT</sequence>
<gene>
    <name evidence="1" type="ORF">LCGC14_0917910</name>
</gene>
<accession>A0A0F9RAA1</accession>
<evidence type="ECO:0000313" key="1">
    <source>
        <dbReference type="EMBL" id="KKN22176.1"/>
    </source>
</evidence>
<dbReference type="EMBL" id="LAZR01003087">
    <property type="protein sequence ID" value="KKN22176.1"/>
    <property type="molecule type" value="Genomic_DNA"/>
</dbReference>
<reference evidence="1" key="1">
    <citation type="journal article" date="2015" name="Nature">
        <title>Complex archaea that bridge the gap between prokaryotes and eukaryotes.</title>
        <authorList>
            <person name="Spang A."/>
            <person name="Saw J.H."/>
            <person name="Jorgensen S.L."/>
            <person name="Zaremba-Niedzwiedzka K."/>
            <person name="Martijn J."/>
            <person name="Lind A.E."/>
            <person name="van Eijk R."/>
            <person name="Schleper C."/>
            <person name="Guy L."/>
            <person name="Ettema T.J."/>
        </authorList>
    </citation>
    <scope>NUCLEOTIDE SEQUENCE</scope>
</reference>
<name>A0A0F9RAA1_9ZZZZ</name>
<protein>
    <submittedName>
        <fullName evidence="1">Uncharacterized protein</fullName>
    </submittedName>
</protein>
<comment type="caution">
    <text evidence="1">The sequence shown here is derived from an EMBL/GenBank/DDBJ whole genome shotgun (WGS) entry which is preliminary data.</text>
</comment>
<proteinExistence type="predicted"/>
<dbReference type="AlphaFoldDB" id="A0A0F9RAA1"/>
<organism evidence="1">
    <name type="scientific">marine sediment metagenome</name>
    <dbReference type="NCBI Taxonomy" id="412755"/>
    <lineage>
        <taxon>unclassified sequences</taxon>
        <taxon>metagenomes</taxon>
        <taxon>ecological metagenomes</taxon>
    </lineage>
</organism>